<dbReference type="OrthoDB" id="692719at2759"/>
<dbReference type="Pfam" id="PF03478">
    <property type="entry name" value="Beta-prop_KIB1-4"/>
    <property type="match status" value="1"/>
</dbReference>
<dbReference type="Proteomes" id="UP000623129">
    <property type="component" value="Unassembled WGS sequence"/>
</dbReference>
<evidence type="ECO:0000313" key="2">
    <source>
        <dbReference type="EMBL" id="KAF3326071.1"/>
    </source>
</evidence>
<dbReference type="InterPro" id="IPR051304">
    <property type="entry name" value="SCF_F-box_domain"/>
</dbReference>
<dbReference type="EMBL" id="SWLB01000019">
    <property type="protein sequence ID" value="KAF3326071.1"/>
    <property type="molecule type" value="Genomic_DNA"/>
</dbReference>
<name>A0A833QQD3_9POAL</name>
<evidence type="ECO:0000259" key="1">
    <source>
        <dbReference type="Pfam" id="PF03478"/>
    </source>
</evidence>
<proteinExistence type="predicted"/>
<sequence length="367" mass="41660">MANNCSVSKDWAKLSPDLLPLIAHKLGDIINFIRFRAVCKEWRLTTNLSDNPPQFPWLMMVKLGWNPNISFHALPSSKIISGPFLEYITISCYPRRTNEFMIEEKDEKDPSLLVNKFPTHVFPLTVNKLDRNVISGCDQVIHLPVPVGNISKFLYTLLSGKMKRLVVVVPLGKIFAHYKGWNFNFKFATTGKALSTIVDVSDLYGAYIEQVVDVSDGPTGKVVSTISCPVEGMCDSCLISTRDGLLMVSMKYISSHQHGNKPYYDYEFVVHRLENSDIKHPNWTNLSGIGDTMLFLDSQNAFSLMASEYDQDGYRGNCIYFITELKKDPPNYIVAGYDMGERRSFEVCSLGEYTTYTELFWFIPSLV</sequence>
<dbReference type="AlphaFoldDB" id="A0A833QQD3"/>
<keyword evidence="3" id="KW-1185">Reference proteome</keyword>
<evidence type="ECO:0000313" key="3">
    <source>
        <dbReference type="Proteomes" id="UP000623129"/>
    </source>
</evidence>
<dbReference type="PANTHER" id="PTHR47123:SF15">
    <property type="entry name" value="F-BOX PROTEIN SKIP23"/>
    <property type="match status" value="1"/>
</dbReference>
<organism evidence="2 3">
    <name type="scientific">Carex littledalei</name>
    <dbReference type="NCBI Taxonomy" id="544730"/>
    <lineage>
        <taxon>Eukaryota</taxon>
        <taxon>Viridiplantae</taxon>
        <taxon>Streptophyta</taxon>
        <taxon>Embryophyta</taxon>
        <taxon>Tracheophyta</taxon>
        <taxon>Spermatophyta</taxon>
        <taxon>Magnoliopsida</taxon>
        <taxon>Liliopsida</taxon>
        <taxon>Poales</taxon>
        <taxon>Cyperaceae</taxon>
        <taxon>Cyperoideae</taxon>
        <taxon>Cariceae</taxon>
        <taxon>Carex</taxon>
        <taxon>Carex subgen. Euthyceras</taxon>
    </lineage>
</organism>
<accession>A0A833QQD3</accession>
<comment type="caution">
    <text evidence="2">The sequence shown here is derived from an EMBL/GenBank/DDBJ whole genome shotgun (WGS) entry which is preliminary data.</text>
</comment>
<gene>
    <name evidence="2" type="ORF">FCM35_KLT09151</name>
</gene>
<dbReference type="InterPro" id="IPR005174">
    <property type="entry name" value="KIB1-4_b-propeller"/>
</dbReference>
<feature type="domain" description="KIB1-4 beta-propeller" evidence="1">
    <location>
        <begin position="210"/>
        <end position="328"/>
    </location>
</feature>
<dbReference type="PANTHER" id="PTHR47123">
    <property type="entry name" value="F-BOX PROTEIN SKIP23"/>
    <property type="match status" value="1"/>
</dbReference>
<protein>
    <recommendedName>
        <fullName evidence="1">KIB1-4 beta-propeller domain-containing protein</fullName>
    </recommendedName>
</protein>
<reference evidence="2" key="1">
    <citation type="submission" date="2020-01" db="EMBL/GenBank/DDBJ databases">
        <title>Genome sequence of Kobresia littledalei, the first chromosome-level genome in the family Cyperaceae.</title>
        <authorList>
            <person name="Qu G."/>
        </authorList>
    </citation>
    <scope>NUCLEOTIDE SEQUENCE</scope>
    <source>
        <strain evidence="2">C.B.Clarke</strain>
        <tissue evidence="2">Leaf</tissue>
    </source>
</reference>